<keyword evidence="3" id="KW-1185">Reference proteome</keyword>
<sequence length="250" mass="27996">MRRFGERQVVKGGRELWVYSGGAGSRDYVLVHGIGVSSLYYRPLAEVLAVHGRVHVVELPGFGKSLTPRRPLSIEDFAETAWEALDTLGIRDPVLIGHSMGAQVVVEMAIDRPSPRPIVLLGPTVNVRERTVPRQALRLTWDSIIEPFGVTPIVFGDYIRCGVPWYVRTLREMMRHRIEQRIPLVEAPILLMSGRRDPISPPSWLRTLAGLARSARTAVLDREAHVLMFRGAPEVARSIVQEADRAEEKA</sequence>
<keyword evidence="2" id="KW-0378">Hydrolase</keyword>
<dbReference type="Gene3D" id="3.40.50.1820">
    <property type="entry name" value="alpha/beta hydrolase"/>
    <property type="match status" value="1"/>
</dbReference>
<dbReference type="GO" id="GO:0016787">
    <property type="term" value="F:hydrolase activity"/>
    <property type="evidence" value="ECO:0007669"/>
    <property type="project" value="UniProtKB-KW"/>
</dbReference>
<proteinExistence type="predicted"/>
<evidence type="ECO:0000313" key="2">
    <source>
        <dbReference type="EMBL" id="GAA2199066.1"/>
    </source>
</evidence>
<accession>A0ABP5NHH0</accession>
<comment type="caution">
    <text evidence="2">The sequence shown here is derived from an EMBL/GenBank/DDBJ whole genome shotgun (WGS) entry which is preliminary data.</text>
</comment>
<dbReference type="PANTHER" id="PTHR43798:SF33">
    <property type="entry name" value="HYDROLASE, PUTATIVE (AFU_ORTHOLOGUE AFUA_2G14860)-RELATED"/>
    <property type="match status" value="1"/>
</dbReference>
<gene>
    <name evidence="2" type="ORF">GCM10009849_14130</name>
</gene>
<reference evidence="3" key="1">
    <citation type="journal article" date="2019" name="Int. J. Syst. Evol. Microbiol.">
        <title>The Global Catalogue of Microorganisms (GCM) 10K type strain sequencing project: providing services to taxonomists for standard genome sequencing and annotation.</title>
        <authorList>
            <consortium name="The Broad Institute Genomics Platform"/>
            <consortium name="The Broad Institute Genome Sequencing Center for Infectious Disease"/>
            <person name="Wu L."/>
            <person name="Ma J."/>
        </authorList>
    </citation>
    <scope>NUCLEOTIDE SEQUENCE [LARGE SCALE GENOMIC DNA]</scope>
    <source>
        <strain evidence="3">JCM 16034</strain>
    </source>
</reference>
<dbReference type="Pfam" id="PF12697">
    <property type="entry name" value="Abhydrolase_6"/>
    <property type="match status" value="1"/>
</dbReference>
<evidence type="ECO:0000259" key="1">
    <source>
        <dbReference type="Pfam" id="PF12697"/>
    </source>
</evidence>
<name>A0ABP5NHH0_9MICC</name>
<dbReference type="InterPro" id="IPR029058">
    <property type="entry name" value="AB_hydrolase_fold"/>
</dbReference>
<dbReference type="Proteomes" id="UP001500432">
    <property type="component" value="Unassembled WGS sequence"/>
</dbReference>
<dbReference type="InterPro" id="IPR050266">
    <property type="entry name" value="AB_hydrolase_sf"/>
</dbReference>
<feature type="domain" description="AB hydrolase-1" evidence="1">
    <location>
        <begin position="29"/>
        <end position="236"/>
    </location>
</feature>
<protein>
    <submittedName>
        <fullName evidence="2">Alpha/beta hydrolase</fullName>
    </submittedName>
</protein>
<dbReference type="InterPro" id="IPR000073">
    <property type="entry name" value="AB_hydrolase_1"/>
</dbReference>
<dbReference type="RefSeq" id="WP_344298945.1">
    <property type="nucleotide sequence ID" value="NZ_BAAAQW010000003.1"/>
</dbReference>
<dbReference type="SUPFAM" id="SSF53474">
    <property type="entry name" value="alpha/beta-Hydrolases"/>
    <property type="match status" value="1"/>
</dbReference>
<dbReference type="EMBL" id="BAAAQW010000003">
    <property type="protein sequence ID" value="GAA2199066.1"/>
    <property type="molecule type" value="Genomic_DNA"/>
</dbReference>
<evidence type="ECO:0000313" key="3">
    <source>
        <dbReference type="Proteomes" id="UP001500432"/>
    </source>
</evidence>
<dbReference type="PANTHER" id="PTHR43798">
    <property type="entry name" value="MONOACYLGLYCEROL LIPASE"/>
    <property type="match status" value="1"/>
</dbReference>
<organism evidence="2 3">
    <name type="scientific">Sinomonas flava</name>
    <dbReference type="NCBI Taxonomy" id="496857"/>
    <lineage>
        <taxon>Bacteria</taxon>
        <taxon>Bacillati</taxon>
        <taxon>Actinomycetota</taxon>
        <taxon>Actinomycetes</taxon>
        <taxon>Micrococcales</taxon>
        <taxon>Micrococcaceae</taxon>
        <taxon>Sinomonas</taxon>
    </lineage>
</organism>